<reference evidence="3 4" key="1">
    <citation type="submission" date="2018-10" db="EMBL/GenBank/DDBJ databases">
        <title>Sequencing the genomes of 1000 actinobacteria strains.</title>
        <authorList>
            <person name="Klenk H.-P."/>
        </authorList>
    </citation>
    <scope>NUCLEOTIDE SEQUENCE [LARGE SCALE GENOMIC DNA]</scope>
    <source>
        <strain evidence="3 4">DSM 43911</strain>
    </source>
</reference>
<dbReference type="EMBL" id="RBXR01000001">
    <property type="protein sequence ID" value="RKT74655.1"/>
    <property type="molecule type" value="Genomic_DNA"/>
</dbReference>
<accession>A0A495XN72</accession>
<feature type="transmembrane region" description="Helical" evidence="2">
    <location>
        <begin position="28"/>
        <end position="47"/>
    </location>
</feature>
<feature type="region of interest" description="Disordered" evidence="1">
    <location>
        <begin position="81"/>
        <end position="132"/>
    </location>
</feature>
<comment type="caution">
    <text evidence="3">The sequence shown here is derived from an EMBL/GenBank/DDBJ whole genome shotgun (WGS) entry which is preliminary data.</text>
</comment>
<sequence length="348" mass="35228">MRGAIGATLGAVAAGLLGLFTEGLGGPATAILTIAGTLLGWGLEALFEKDKRRAATVVTLLSVLVIGAVLYVNVWRKAPTGDGLAQAPPPTAGTTAPAPNADPDAGTSPPPAQPTSGAEPSGDTIPVPTGRPPGPIAFTWLTDAVRISHVAPKILAFPRGQVGNGQQVDISFDNLSTGAVEFDVFDPGGSTFMGWSRGAPSYSFSVSYIFNPPTTGSYLLRIRDKETGAAAETSVHLEASSAGPYVVEAPGSADAAVSAVATGKGCDTEGTSIVVEYTGVAPGDTYVLTTPDGQHIRGGVSPDSVGHAIDGHVLRSDRCTGTSVPGFRVELHSAGGAIRTSDDFAVPN</sequence>
<evidence type="ECO:0000313" key="4">
    <source>
        <dbReference type="Proteomes" id="UP000272729"/>
    </source>
</evidence>
<keyword evidence="2" id="KW-0812">Transmembrane</keyword>
<gene>
    <name evidence="3" type="ORF">DFJ66_8022</name>
</gene>
<organism evidence="3 4">
    <name type="scientific">Saccharothrix variisporea</name>
    <dbReference type="NCBI Taxonomy" id="543527"/>
    <lineage>
        <taxon>Bacteria</taxon>
        <taxon>Bacillati</taxon>
        <taxon>Actinomycetota</taxon>
        <taxon>Actinomycetes</taxon>
        <taxon>Pseudonocardiales</taxon>
        <taxon>Pseudonocardiaceae</taxon>
        <taxon>Saccharothrix</taxon>
    </lineage>
</organism>
<dbReference type="Proteomes" id="UP000272729">
    <property type="component" value="Unassembled WGS sequence"/>
</dbReference>
<keyword evidence="2" id="KW-0472">Membrane</keyword>
<feature type="compositionally biased region" description="Low complexity" evidence="1">
    <location>
        <begin position="92"/>
        <end position="107"/>
    </location>
</feature>
<dbReference type="AlphaFoldDB" id="A0A495XN72"/>
<evidence type="ECO:0000256" key="1">
    <source>
        <dbReference type="SAM" id="MobiDB-lite"/>
    </source>
</evidence>
<keyword evidence="4" id="KW-1185">Reference proteome</keyword>
<name>A0A495XN72_9PSEU</name>
<evidence type="ECO:0000313" key="3">
    <source>
        <dbReference type="EMBL" id="RKT74655.1"/>
    </source>
</evidence>
<evidence type="ECO:0000256" key="2">
    <source>
        <dbReference type="SAM" id="Phobius"/>
    </source>
</evidence>
<feature type="transmembrane region" description="Helical" evidence="2">
    <location>
        <begin position="54"/>
        <end position="75"/>
    </location>
</feature>
<proteinExistence type="predicted"/>
<protein>
    <submittedName>
        <fullName evidence="3">Uncharacterized protein</fullName>
    </submittedName>
</protein>
<keyword evidence="2" id="KW-1133">Transmembrane helix</keyword>